<dbReference type="EMBL" id="JAZHXI010000004">
    <property type="protein sequence ID" value="KAL2072384.1"/>
    <property type="molecule type" value="Genomic_DNA"/>
</dbReference>
<comment type="caution">
    <text evidence="2">The sequence shown here is derived from an EMBL/GenBank/DDBJ whole genome shotgun (WGS) entry which is preliminary data.</text>
</comment>
<evidence type="ECO:0008006" key="4">
    <source>
        <dbReference type="Google" id="ProtNLM"/>
    </source>
</evidence>
<evidence type="ECO:0000313" key="3">
    <source>
        <dbReference type="Proteomes" id="UP001595075"/>
    </source>
</evidence>
<accession>A0ABR4CQZ0</accession>
<reference evidence="2 3" key="1">
    <citation type="journal article" date="2024" name="Commun. Biol.">
        <title>Comparative genomic analysis of thermophilic fungi reveals convergent evolutionary adaptations and gene losses.</title>
        <authorList>
            <person name="Steindorff A.S."/>
            <person name="Aguilar-Pontes M.V."/>
            <person name="Robinson A.J."/>
            <person name="Andreopoulos B."/>
            <person name="LaButti K."/>
            <person name="Kuo A."/>
            <person name="Mondo S."/>
            <person name="Riley R."/>
            <person name="Otillar R."/>
            <person name="Haridas S."/>
            <person name="Lipzen A."/>
            <person name="Grimwood J."/>
            <person name="Schmutz J."/>
            <person name="Clum A."/>
            <person name="Reid I.D."/>
            <person name="Moisan M.C."/>
            <person name="Butler G."/>
            <person name="Nguyen T.T.M."/>
            <person name="Dewar K."/>
            <person name="Conant G."/>
            <person name="Drula E."/>
            <person name="Henrissat B."/>
            <person name="Hansel C."/>
            <person name="Singer S."/>
            <person name="Hutchinson M.I."/>
            <person name="de Vries R.P."/>
            <person name="Natvig D.O."/>
            <person name="Powell A.J."/>
            <person name="Tsang A."/>
            <person name="Grigoriev I.V."/>
        </authorList>
    </citation>
    <scope>NUCLEOTIDE SEQUENCE [LARGE SCALE GENOMIC DNA]</scope>
    <source>
        <strain evidence="2 3">CBS 494.80</strain>
    </source>
</reference>
<evidence type="ECO:0000256" key="1">
    <source>
        <dbReference type="SAM" id="Phobius"/>
    </source>
</evidence>
<evidence type="ECO:0000313" key="2">
    <source>
        <dbReference type="EMBL" id="KAL2072384.1"/>
    </source>
</evidence>
<name>A0ABR4CQZ0_9HELO</name>
<dbReference type="Proteomes" id="UP001595075">
    <property type="component" value="Unassembled WGS sequence"/>
</dbReference>
<proteinExistence type="predicted"/>
<feature type="transmembrane region" description="Helical" evidence="1">
    <location>
        <begin position="6"/>
        <end position="28"/>
    </location>
</feature>
<keyword evidence="3" id="KW-1185">Reference proteome</keyword>
<protein>
    <recommendedName>
        <fullName evidence="4">Transmembrane protein</fullName>
    </recommendedName>
</protein>
<keyword evidence="1" id="KW-1133">Transmembrane helix</keyword>
<sequence>MAQKAFIIPVAVLSSICVCMFVFIWWWFPRAWASGDRSDRVEFEEAKRRRELAEETAVGSDGETDIELGTRQPTNTGMDVLLDDFDVFMMRLTRAKWED</sequence>
<keyword evidence="1" id="KW-0472">Membrane</keyword>
<keyword evidence="1" id="KW-0812">Transmembrane</keyword>
<organism evidence="2 3">
    <name type="scientific">Oculimacula yallundae</name>
    <dbReference type="NCBI Taxonomy" id="86028"/>
    <lineage>
        <taxon>Eukaryota</taxon>
        <taxon>Fungi</taxon>
        <taxon>Dikarya</taxon>
        <taxon>Ascomycota</taxon>
        <taxon>Pezizomycotina</taxon>
        <taxon>Leotiomycetes</taxon>
        <taxon>Helotiales</taxon>
        <taxon>Ploettnerulaceae</taxon>
        <taxon>Oculimacula</taxon>
    </lineage>
</organism>
<gene>
    <name evidence="2" type="ORF">VTL71DRAFT_11727</name>
</gene>